<accession>A0ABS2DNY5</accession>
<dbReference type="EMBL" id="JACJJC010000001">
    <property type="protein sequence ID" value="MBM6703083.1"/>
    <property type="molecule type" value="Genomic_DNA"/>
</dbReference>
<protein>
    <recommendedName>
        <fullName evidence="3">ASPIC/UnbV domain-containing protein</fullName>
    </recommendedName>
</protein>
<comment type="caution">
    <text evidence="1">The sequence shown here is derived from an EMBL/GenBank/DDBJ whole genome shotgun (WGS) entry which is preliminary data.</text>
</comment>
<keyword evidence="2" id="KW-1185">Reference proteome</keyword>
<name>A0ABS2DNY5_9BURK</name>
<proteinExistence type="predicted"/>
<dbReference type="Proteomes" id="UP000715095">
    <property type="component" value="Unassembled WGS sequence"/>
</dbReference>
<evidence type="ECO:0008006" key="3">
    <source>
        <dbReference type="Google" id="ProtNLM"/>
    </source>
</evidence>
<gene>
    <name evidence="1" type="ORF">H6A60_00950</name>
</gene>
<sequence>MRRDCVTQVIVEWPNGEFENFATPFEAERFINIELDELGEPSAAWLEDMHGNKKWNYSIVEDEEGRLRLLD</sequence>
<dbReference type="RefSeq" id="WP_205101464.1">
    <property type="nucleotide sequence ID" value="NZ_JACJJC010000001.1"/>
</dbReference>
<organism evidence="1 2">
    <name type="scientific">Sutterella massiliensis</name>
    <dbReference type="NCBI Taxonomy" id="1816689"/>
    <lineage>
        <taxon>Bacteria</taxon>
        <taxon>Pseudomonadati</taxon>
        <taxon>Pseudomonadota</taxon>
        <taxon>Betaproteobacteria</taxon>
        <taxon>Burkholderiales</taxon>
        <taxon>Sutterellaceae</taxon>
        <taxon>Sutterella</taxon>
    </lineage>
</organism>
<evidence type="ECO:0000313" key="1">
    <source>
        <dbReference type="EMBL" id="MBM6703083.1"/>
    </source>
</evidence>
<reference evidence="1 2" key="1">
    <citation type="journal article" date="2021" name="Sci. Rep.">
        <title>The distribution of antibiotic resistance genes in chicken gut microbiota commensals.</title>
        <authorList>
            <person name="Juricova H."/>
            <person name="Matiasovicova J."/>
            <person name="Kubasova T."/>
            <person name="Cejkova D."/>
            <person name="Rychlik I."/>
        </authorList>
    </citation>
    <scope>NUCLEOTIDE SEQUENCE [LARGE SCALE GENOMIC DNA]</scope>
    <source>
        <strain evidence="1 2">An829</strain>
    </source>
</reference>
<evidence type="ECO:0000313" key="2">
    <source>
        <dbReference type="Proteomes" id="UP000715095"/>
    </source>
</evidence>